<reference evidence="7 8" key="1">
    <citation type="submission" date="2018-03" db="EMBL/GenBank/DDBJ databases">
        <title>Massilia armeniaca sp. nov., isolated from desert soil.</title>
        <authorList>
            <person name="Huang H."/>
            <person name="Ren M."/>
        </authorList>
    </citation>
    <scope>NUCLEOTIDE SEQUENCE [LARGE SCALE GENOMIC DNA]</scope>
    <source>
        <strain evidence="7 8">ZMN-3</strain>
    </source>
</reference>
<dbReference type="PANTHER" id="PTHR46580">
    <property type="entry name" value="SENSOR KINASE-RELATED"/>
    <property type="match status" value="1"/>
</dbReference>
<organism evidence="7 8">
    <name type="scientific">Pseudoduganella armeniaca</name>
    <dbReference type="NCBI Taxonomy" id="2072590"/>
    <lineage>
        <taxon>Bacteria</taxon>
        <taxon>Pseudomonadati</taxon>
        <taxon>Pseudomonadota</taxon>
        <taxon>Betaproteobacteria</taxon>
        <taxon>Burkholderiales</taxon>
        <taxon>Oxalobacteraceae</taxon>
        <taxon>Telluria group</taxon>
        <taxon>Pseudoduganella</taxon>
    </lineage>
</organism>
<evidence type="ECO:0008006" key="9">
    <source>
        <dbReference type="Google" id="ProtNLM"/>
    </source>
</evidence>
<dbReference type="SUPFAM" id="SSF69318">
    <property type="entry name" value="Integrin alpha N-terminal domain"/>
    <property type="match status" value="1"/>
</dbReference>
<feature type="region of interest" description="Disordered" evidence="5">
    <location>
        <begin position="1287"/>
        <end position="1310"/>
    </location>
</feature>
<name>A0A2R4CAK6_9BURK</name>
<feature type="signal peptide" evidence="6">
    <location>
        <begin position="1"/>
        <end position="27"/>
    </location>
</feature>
<keyword evidence="3 6" id="KW-0732">Signal</keyword>
<dbReference type="EMBL" id="CP028324">
    <property type="protein sequence ID" value="AVR96631.1"/>
    <property type="molecule type" value="Genomic_DNA"/>
</dbReference>
<protein>
    <recommendedName>
        <fullName evidence="9">Insecticide toxin TcdB middle/N-terminal domain-containing protein</fullName>
    </recommendedName>
</protein>
<keyword evidence="4" id="KW-0843">Virulence</keyword>
<evidence type="ECO:0000313" key="7">
    <source>
        <dbReference type="EMBL" id="AVR96631.1"/>
    </source>
</evidence>
<keyword evidence="8" id="KW-1185">Reference proteome</keyword>
<dbReference type="OrthoDB" id="5481797at2"/>
<dbReference type="Proteomes" id="UP000240505">
    <property type="component" value="Chromosome"/>
</dbReference>
<dbReference type="Gene3D" id="2.130.10.130">
    <property type="entry name" value="Integrin alpha, N-terminal"/>
    <property type="match status" value="1"/>
</dbReference>
<dbReference type="KEGG" id="masz:C9I28_13710"/>
<dbReference type="InterPro" id="IPR028994">
    <property type="entry name" value="Integrin_alpha_N"/>
</dbReference>
<sequence length="1310" mass="139059">MAKVGHLSLWGYLCLLATFLGSGAALAQDTQSVSISASGTPGYATQIAVPPGIGGMAPQLALLYTASNINGPVGVGWTLQGISAITRCGANKQIDGVARAVAYSPDDKLCLDGQRLIQVDASGVVVNDAVQNPNVSNPFQTGDSLGGSGQVREYRTEKDIYSRIRAYGSAGGDPANGPAYFKVWTKSGQVFEYGVNANATSNAAITASGKNIVTTWAVSRISDTVGNYIDFRYSQRESTWGTAAGPLDGYAGREWNLVEVRYTGNGGQEPLNRIVLTYTERGAVTGDRAEAFHQGSKTVNLSRLEAIRTYVNWPASQAERPQSAVKVKTYKIAYENGPRSGRSRVTRIVECGGENENVCLPAPTFEYSDGSSAAFTANPAFAASALASATLRDTNGKYGVLTGSFFGSGRTDLIRWSENPAENQLYRSNGDGTFAQVPNGSGPGQFNLTDVNLAKADGCYSAEVADFNGDGAADILRTMKTSAACGSARNLLFISNGDGSFSARELPGIELSRTAAKITIRPCKYNCEEGGMGTNQRTPGQSFYLLDLNNDGLLDIVTAKHPGWNINVGEVVEESDLCGGIVCTQVYMQQLDGAFVEKTNTNVAHRILYVMPPQQWQVTGRANAYVADFNGDGLTDIAAEQHNWLSRGDGDFDESSGTESYCSHLLDFNGDGRMDCLSPTDGMPAYNGLALANGKTVNATRNFNLKGEGDLLLRKTTGTDIRTVDVAPLDIDGDGRSDILRVGDDAAMNTVFLSNGDGTFRRADDFNLTDKLRSSDGKVDFIVGDFTGQGTVELLRVTAGGGNVLYVKQNPTPPDQLRSVTSATGLKTELTWVTLTHPFTGDQDPRYYHDFKTSSGAVYPLRDVAVPMSVVARTVADSGVRAEKQITDYLYAGLKASYNGLGMLGFREVRQQTRTTTGKALTVLNAYLQDGYNTGLALLTRTWIGDLWGRDGSPEIISETWNIYCDKTAAAGALENAYTTGSCVPGSRVRRPFLYVSSERGWEKGVELPTVQTVNTYNDDGDPTEIRQSISGNAVGQAQHFVKTTTNTYYPANKSDDKWLLGRLQRATVTADHRSDVQGAKQAARVPVRSAMRQGAASALPAPATQQGPGALGVVYARDVVAAVKSTSGSPDSIGKVQTAAGSAPYASANKGVEFAVKIDPATVNAYANVAGMLWASPVPTVTGGIPPYRYQWTAIDAPRFLVGGEQLASPVLSAVMAINETVVGTFKLTVRDAAQAEISTIVKVTLTASSGPVAVTIEPTTLRAKGIKPGMVSGKVTATANGGLGHTALPGRAFPAHAPPSRTPRSRTP</sequence>
<evidence type="ECO:0000256" key="6">
    <source>
        <dbReference type="SAM" id="SignalP"/>
    </source>
</evidence>
<feature type="chain" id="PRO_5015360898" description="Insecticide toxin TcdB middle/N-terminal domain-containing protein" evidence="6">
    <location>
        <begin position="28"/>
        <end position="1310"/>
    </location>
</feature>
<dbReference type="InterPro" id="IPR013517">
    <property type="entry name" value="FG-GAP"/>
</dbReference>
<dbReference type="Gene3D" id="2.40.128.340">
    <property type="match status" value="1"/>
</dbReference>
<proteinExistence type="predicted"/>
<evidence type="ECO:0000256" key="2">
    <source>
        <dbReference type="ARBA" id="ARBA00022525"/>
    </source>
</evidence>
<dbReference type="Pfam" id="PF13517">
    <property type="entry name" value="FG-GAP_3"/>
    <property type="match status" value="2"/>
</dbReference>
<evidence type="ECO:0000256" key="5">
    <source>
        <dbReference type="SAM" id="MobiDB-lite"/>
    </source>
</evidence>
<keyword evidence="2" id="KW-0964">Secreted</keyword>
<accession>A0A2R4CAK6</accession>
<evidence type="ECO:0000256" key="1">
    <source>
        <dbReference type="ARBA" id="ARBA00004613"/>
    </source>
</evidence>
<comment type="subcellular location">
    <subcellularLocation>
        <location evidence="1">Secreted</location>
    </subcellularLocation>
</comment>
<dbReference type="Pfam" id="PF03534">
    <property type="entry name" value="SpvB"/>
    <property type="match status" value="1"/>
</dbReference>
<evidence type="ECO:0000256" key="4">
    <source>
        <dbReference type="ARBA" id="ARBA00023026"/>
    </source>
</evidence>
<dbReference type="GO" id="GO:0005737">
    <property type="term" value="C:cytoplasm"/>
    <property type="evidence" value="ECO:0007669"/>
    <property type="project" value="InterPro"/>
</dbReference>
<evidence type="ECO:0000256" key="3">
    <source>
        <dbReference type="ARBA" id="ARBA00022729"/>
    </source>
</evidence>
<evidence type="ECO:0000313" key="8">
    <source>
        <dbReference type="Proteomes" id="UP000240505"/>
    </source>
</evidence>
<dbReference type="PANTHER" id="PTHR46580:SF2">
    <property type="entry name" value="MAM DOMAIN-CONTAINING PROTEIN"/>
    <property type="match status" value="1"/>
</dbReference>
<dbReference type="InterPro" id="IPR003284">
    <property type="entry name" value="Sal_SpvB"/>
</dbReference>
<dbReference type="GO" id="GO:0005576">
    <property type="term" value="C:extracellular region"/>
    <property type="evidence" value="ECO:0007669"/>
    <property type="project" value="UniProtKB-SubCell"/>
</dbReference>
<gene>
    <name evidence="7" type="ORF">C9I28_13710</name>
</gene>